<sequence>MSDLTIEETLAISQQTMHTLQPSSDLDLIRRINNDFDEGTENWERELKNDQNVLRALSRKMELVKADASKPTVGEDGLTHTQRLENLDREKFEAAHAINELESSVNSLALAVEQLKREAEALANRNVEYELPLDYTAIQLKLYRSLGIEFLEDGAGNFTKARISKC</sequence>
<keyword evidence="4 10" id="KW-0498">Mitosis</keyword>
<organism evidence="12 13">
    <name type="scientific">Tieghemiomyces parasiticus</name>
    <dbReference type="NCBI Taxonomy" id="78921"/>
    <lineage>
        <taxon>Eukaryota</taxon>
        <taxon>Fungi</taxon>
        <taxon>Fungi incertae sedis</taxon>
        <taxon>Zoopagomycota</taxon>
        <taxon>Kickxellomycotina</taxon>
        <taxon>Dimargaritomycetes</taxon>
        <taxon>Dimargaritales</taxon>
        <taxon>Dimargaritaceae</taxon>
        <taxon>Tieghemiomyces</taxon>
    </lineage>
</organism>
<evidence type="ECO:0000313" key="13">
    <source>
        <dbReference type="Proteomes" id="UP001150569"/>
    </source>
</evidence>
<protein>
    <recommendedName>
        <fullName evidence="10">Kinetochore protein Spc24</fullName>
    </recommendedName>
</protein>
<name>A0A9W8E2T5_9FUNG</name>
<comment type="caution">
    <text evidence="12">The sequence shown here is derived from an EMBL/GenBank/DDBJ whole genome shotgun (WGS) entry which is preliminary data.</text>
</comment>
<keyword evidence="6 11" id="KW-0175">Coiled coil</keyword>
<evidence type="ECO:0000256" key="5">
    <source>
        <dbReference type="ARBA" id="ARBA00022838"/>
    </source>
</evidence>
<dbReference type="GO" id="GO:0008017">
    <property type="term" value="F:microtubule binding"/>
    <property type="evidence" value="ECO:0007669"/>
    <property type="project" value="TreeGrafter"/>
</dbReference>
<dbReference type="AlphaFoldDB" id="A0A9W8E2T5"/>
<dbReference type="Proteomes" id="UP001150569">
    <property type="component" value="Unassembled WGS sequence"/>
</dbReference>
<dbReference type="GO" id="GO:0031262">
    <property type="term" value="C:Ndc80 complex"/>
    <property type="evidence" value="ECO:0007669"/>
    <property type="project" value="TreeGrafter"/>
</dbReference>
<dbReference type="Pfam" id="PF08286">
    <property type="entry name" value="Spc24"/>
    <property type="match status" value="1"/>
</dbReference>
<evidence type="ECO:0000256" key="7">
    <source>
        <dbReference type="ARBA" id="ARBA00023242"/>
    </source>
</evidence>
<dbReference type="InterPro" id="IPR013252">
    <property type="entry name" value="Ndc80_Spc24"/>
</dbReference>
<evidence type="ECO:0000313" key="12">
    <source>
        <dbReference type="EMBL" id="KAJ1930243.1"/>
    </source>
</evidence>
<dbReference type="OrthoDB" id="3344830at2759"/>
<comment type="function">
    <text evidence="10">Acts as a component of the essential kinetochore-associated NDC80 complex, which is required for chromosome segregation and spindle checkpoint activity.</text>
</comment>
<dbReference type="PANTHER" id="PTHR22142:SF2">
    <property type="entry name" value="KINETOCHORE PROTEIN SPC24"/>
    <property type="match status" value="1"/>
</dbReference>
<proteinExistence type="inferred from homology"/>
<evidence type="ECO:0000256" key="10">
    <source>
        <dbReference type="RuleBase" id="RU368011"/>
    </source>
</evidence>
<evidence type="ECO:0000256" key="6">
    <source>
        <dbReference type="ARBA" id="ARBA00023054"/>
    </source>
</evidence>
<keyword evidence="9 10" id="KW-0137">Centromere</keyword>
<evidence type="ECO:0000256" key="11">
    <source>
        <dbReference type="SAM" id="Coils"/>
    </source>
</evidence>
<dbReference type="CDD" id="cd11565">
    <property type="entry name" value="RWD_Spc24"/>
    <property type="match status" value="1"/>
</dbReference>
<accession>A0A9W8E2T5</accession>
<evidence type="ECO:0000256" key="9">
    <source>
        <dbReference type="ARBA" id="ARBA00023328"/>
    </source>
</evidence>
<dbReference type="GO" id="GO:0051301">
    <property type="term" value="P:cell division"/>
    <property type="evidence" value="ECO:0007669"/>
    <property type="project" value="UniProtKB-UniRule"/>
</dbReference>
<feature type="coiled-coil region" evidence="11">
    <location>
        <begin position="40"/>
        <end position="125"/>
    </location>
</feature>
<keyword evidence="7 10" id="KW-0539">Nucleus</keyword>
<keyword evidence="13" id="KW-1185">Reference proteome</keyword>
<dbReference type="GO" id="GO:0007059">
    <property type="term" value="P:chromosome segregation"/>
    <property type="evidence" value="ECO:0007669"/>
    <property type="project" value="TreeGrafter"/>
</dbReference>
<evidence type="ECO:0000256" key="2">
    <source>
        <dbReference type="ARBA" id="ARBA00022454"/>
    </source>
</evidence>
<keyword evidence="3 10" id="KW-0132">Cell division</keyword>
<dbReference type="EMBL" id="JANBPT010000012">
    <property type="protein sequence ID" value="KAJ1930243.1"/>
    <property type="molecule type" value="Genomic_DNA"/>
</dbReference>
<evidence type="ECO:0000256" key="4">
    <source>
        <dbReference type="ARBA" id="ARBA00022776"/>
    </source>
</evidence>
<keyword evidence="5 10" id="KW-0995">Kinetochore</keyword>
<gene>
    <name evidence="12" type="primary">spc24</name>
    <name evidence="12" type="ORF">IWQ60_000487</name>
</gene>
<evidence type="ECO:0000256" key="8">
    <source>
        <dbReference type="ARBA" id="ARBA00023306"/>
    </source>
</evidence>
<comment type="similarity">
    <text evidence="1 10">Belongs to the SPC24 family.</text>
</comment>
<evidence type="ECO:0000256" key="1">
    <source>
        <dbReference type="ARBA" id="ARBA00007804"/>
    </source>
</evidence>
<dbReference type="GO" id="GO:0005634">
    <property type="term" value="C:nucleus"/>
    <property type="evidence" value="ECO:0007669"/>
    <property type="project" value="UniProtKB-SubCell"/>
</dbReference>
<reference evidence="12" key="1">
    <citation type="submission" date="2022-07" db="EMBL/GenBank/DDBJ databases">
        <title>Phylogenomic reconstructions and comparative analyses of Kickxellomycotina fungi.</title>
        <authorList>
            <person name="Reynolds N.K."/>
            <person name="Stajich J.E."/>
            <person name="Barry K."/>
            <person name="Grigoriev I.V."/>
            <person name="Crous P."/>
            <person name="Smith M.E."/>
        </authorList>
    </citation>
    <scope>NUCLEOTIDE SEQUENCE</scope>
    <source>
        <strain evidence="12">RSA 861</strain>
    </source>
</reference>
<dbReference type="PANTHER" id="PTHR22142">
    <property type="match status" value="1"/>
</dbReference>
<evidence type="ECO:0000256" key="3">
    <source>
        <dbReference type="ARBA" id="ARBA00022618"/>
    </source>
</evidence>
<comment type="subcellular location">
    <subcellularLocation>
        <location evidence="10">Nucleus</location>
    </subcellularLocation>
    <subcellularLocation>
        <location evidence="10">Chromosome</location>
        <location evidence="10">Centromere</location>
        <location evidence="10">Kinetochore</location>
    </subcellularLocation>
</comment>
<keyword evidence="8 10" id="KW-0131">Cell cycle</keyword>
<comment type="subunit">
    <text evidence="10">Component of the NDC80 complex.</text>
</comment>
<keyword evidence="2 10" id="KW-0158">Chromosome</keyword>